<dbReference type="PANTHER" id="PTHR47331">
    <property type="entry name" value="PHD-TYPE DOMAIN-CONTAINING PROTEIN"/>
    <property type="match status" value="1"/>
</dbReference>
<evidence type="ECO:0000313" key="3">
    <source>
        <dbReference type="Proteomes" id="UP001295444"/>
    </source>
</evidence>
<protein>
    <submittedName>
        <fullName evidence="2">Uncharacterized protein</fullName>
    </submittedName>
</protein>
<organism evidence="2 3">
    <name type="scientific">Pelobates cultripes</name>
    <name type="common">Western spadefoot toad</name>
    <dbReference type="NCBI Taxonomy" id="61616"/>
    <lineage>
        <taxon>Eukaryota</taxon>
        <taxon>Metazoa</taxon>
        <taxon>Chordata</taxon>
        <taxon>Craniata</taxon>
        <taxon>Vertebrata</taxon>
        <taxon>Euteleostomi</taxon>
        <taxon>Amphibia</taxon>
        <taxon>Batrachia</taxon>
        <taxon>Anura</taxon>
        <taxon>Pelobatoidea</taxon>
        <taxon>Pelobatidae</taxon>
        <taxon>Pelobates</taxon>
    </lineage>
</organism>
<sequence>MQQMREQQAKLNKLKAEIKLKMDEEKTRLQQLQAENEVKARVKAYNAYDGLENCEQVTDHKVQYFCQNNEPQTSLNPHTVPFQPPNIPIEVSRPQEEVSLTPGLASLLISNHLPFPEPTVFSGCVEAIPHVKGLAILNDCEENHKLLKKLPEWIVRRWSRIVVDELDKSQEYPTFAHFTEFLQKDAKIACNPISSPFPLSTKTTDERIPKRAKALNTRTQMKPSISSTL</sequence>
<keyword evidence="1" id="KW-0175">Coiled coil</keyword>
<dbReference type="Proteomes" id="UP001295444">
    <property type="component" value="Chromosome 07"/>
</dbReference>
<dbReference type="AlphaFoldDB" id="A0AAD1SPN0"/>
<accession>A0AAD1SPN0</accession>
<name>A0AAD1SPN0_PELCU</name>
<evidence type="ECO:0000256" key="1">
    <source>
        <dbReference type="SAM" id="Coils"/>
    </source>
</evidence>
<dbReference type="EMBL" id="OW240918">
    <property type="protein sequence ID" value="CAH2307035.1"/>
    <property type="molecule type" value="Genomic_DNA"/>
</dbReference>
<keyword evidence="3" id="KW-1185">Reference proteome</keyword>
<evidence type="ECO:0000313" key="2">
    <source>
        <dbReference type="EMBL" id="CAH2307035.1"/>
    </source>
</evidence>
<feature type="coiled-coil region" evidence="1">
    <location>
        <begin position="1"/>
        <end position="42"/>
    </location>
</feature>
<gene>
    <name evidence="2" type="ORF">PECUL_23A050569</name>
</gene>
<dbReference type="PANTHER" id="PTHR47331:SF5">
    <property type="entry name" value="RIBONUCLEASE H"/>
    <property type="match status" value="1"/>
</dbReference>
<reference evidence="2" key="1">
    <citation type="submission" date="2022-03" db="EMBL/GenBank/DDBJ databases">
        <authorList>
            <person name="Alioto T."/>
            <person name="Alioto T."/>
            <person name="Gomez Garrido J."/>
        </authorList>
    </citation>
    <scope>NUCLEOTIDE SEQUENCE</scope>
</reference>
<proteinExistence type="predicted"/>